<protein>
    <submittedName>
        <fullName evidence="3">Formylglycine-generating enzyme, required for sulfatase activity, contains SUMF1/FGE domain</fullName>
    </submittedName>
</protein>
<organism evidence="3 4">
    <name type="scientific">Pseudidiomarina indica</name>
    <dbReference type="NCBI Taxonomy" id="1159017"/>
    <lineage>
        <taxon>Bacteria</taxon>
        <taxon>Pseudomonadati</taxon>
        <taxon>Pseudomonadota</taxon>
        <taxon>Gammaproteobacteria</taxon>
        <taxon>Alteromonadales</taxon>
        <taxon>Idiomarinaceae</taxon>
        <taxon>Pseudidiomarina</taxon>
    </lineage>
</organism>
<dbReference type="InterPro" id="IPR016187">
    <property type="entry name" value="CTDL_fold"/>
</dbReference>
<dbReference type="Proteomes" id="UP000199626">
    <property type="component" value="Unassembled WGS sequence"/>
</dbReference>
<feature type="chain" id="PRO_5011643240" evidence="1">
    <location>
        <begin position="19"/>
        <end position="246"/>
    </location>
</feature>
<dbReference type="InterPro" id="IPR005532">
    <property type="entry name" value="SUMF_dom"/>
</dbReference>
<dbReference type="GO" id="GO:0120147">
    <property type="term" value="F:formylglycine-generating oxidase activity"/>
    <property type="evidence" value="ECO:0007669"/>
    <property type="project" value="TreeGrafter"/>
</dbReference>
<sequence length="246" mass="27720">MKKWLGVMAWVVAAQAAAEPVTIPAGPYQPIVVLDETVAELAMPAFKLDATPVTFAQYLDFVTKHEKWRKDKIAAIFHDGHYLANWPAALTIPEGYEKKAVTQVSWFAARAYCAAQGGRLPTLNEWEYASLVYRQQQGLSDQAYAQRLFGWHSNPTAYSLQDMELNHSQLAYMHDRVNEWVDDFQLLITAGDETDILSGSCGDSARFLTDTGEASYATFFRYQSRSNYRPQSTTGTLGFRCAYDME</sequence>
<feature type="signal peptide" evidence="1">
    <location>
        <begin position="1"/>
        <end position="18"/>
    </location>
</feature>
<keyword evidence="1" id="KW-0732">Signal</keyword>
<accession>A0A1G6E1J6</accession>
<dbReference type="PANTHER" id="PTHR23150:SF19">
    <property type="entry name" value="FORMYLGLYCINE-GENERATING ENZYME"/>
    <property type="match status" value="1"/>
</dbReference>
<reference evidence="4" key="1">
    <citation type="submission" date="2016-10" db="EMBL/GenBank/DDBJ databases">
        <authorList>
            <person name="Varghese N."/>
            <person name="Submissions S."/>
        </authorList>
    </citation>
    <scope>NUCLEOTIDE SEQUENCE [LARGE SCALE GENOMIC DNA]</scope>
    <source>
        <strain evidence="4">CGMCC 1.10824</strain>
    </source>
</reference>
<dbReference type="STRING" id="1159017.SAMN02927930_02019"/>
<feature type="domain" description="Sulfatase-modifying factor enzyme-like" evidence="2">
    <location>
        <begin position="21"/>
        <end position="242"/>
    </location>
</feature>
<dbReference type="SUPFAM" id="SSF56436">
    <property type="entry name" value="C-type lectin-like"/>
    <property type="match status" value="1"/>
</dbReference>
<dbReference type="Pfam" id="PF03781">
    <property type="entry name" value="FGE-sulfatase"/>
    <property type="match status" value="1"/>
</dbReference>
<dbReference type="EMBL" id="FMXN01000015">
    <property type="protein sequence ID" value="SDB51319.1"/>
    <property type="molecule type" value="Genomic_DNA"/>
</dbReference>
<dbReference type="PANTHER" id="PTHR23150">
    <property type="entry name" value="SULFATASE MODIFYING FACTOR 1, 2"/>
    <property type="match status" value="1"/>
</dbReference>
<name>A0A1G6E1J6_9GAMM</name>
<dbReference type="InterPro" id="IPR051043">
    <property type="entry name" value="Sulfatase_Mod_Factor_Kinase"/>
</dbReference>
<proteinExistence type="predicted"/>
<dbReference type="RefSeq" id="WP_092593926.1">
    <property type="nucleotide sequence ID" value="NZ_FMXN01000015.1"/>
</dbReference>
<evidence type="ECO:0000259" key="2">
    <source>
        <dbReference type="Pfam" id="PF03781"/>
    </source>
</evidence>
<dbReference type="AlphaFoldDB" id="A0A1G6E1J6"/>
<keyword evidence="4" id="KW-1185">Reference proteome</keyword>
<evidence type="ECO:0000256" key="1">
    <source>
        <dbReference type="SAM" id="SignalP"/>
    </source>
</evidence>
<dbReference type="Gene3D" id="3.90.1580.10">
    <property type="entry name" value="paralog of FGE (formylglycine-generating enzyme)"/>
    <property type="match status" value="1"/>
</dbReference>
<evidence type="ECO:0000313" key="3">
    <source>
        <dbReference type="EMBL" id="SDB51319.1"/>
    </source>
</evidence>
<dbReference type="InterPro" id="IPR042095">
    <property type="entry name" value="SUMF_sf"/>
</dbReference>
<gene>
    <name evidence="3" type="ORF">SAMN02927930_02019</name>
</gene>
<dbReference type="OrthoDB" id="9768004at2"/>
<evidence type="ECO:0000313" key="4">
    <source>
        <dbReference type="Proteomes" id="UP000199626"/>
    </source>
</evidence>